<evidence type="ECO:0000313" key="2">
    <source>
        <dbReference type="EMBL" id="KHJ81795.1"/>
    </source>
</evidence>
<evidence type="ECO:0000259" key="1">
    <source>
        <dbReference type="Pfam" id="PF21933"/>
    </source>
</evidence>
<protein>
    <recommendedName>
        <fullName evidence="1">MCM5 C-terminal domain-containing protein</fullName>
    </recommendedName>
</protein>
<dbReference type="EMBL" id="KN585484">
    <property type="protein sequence ID" value="KHJ81795.1"/>
    <property type="molecule type" value="Genomic_DNA"/>
</dbReference>
<accession>A0A0B1SF13</accession>
<dbReference type="OrthoDB" id="10036721at2759"/>
<proteinExistence type="predicted"/>
<dbReference type="AlphaFoldDB" id="A0A0B1SF13"/>
<organism evidence="2 3">
    <name type="scientific">Oesophagostomum dentatum</name>
    <name type="common">Nodular worm</name>
    <dbReference type="NCBI Taxonomy" id="61180"/>
    <lineage>
        <taxon>Eukaryota</taxon>
        <taxon>Metazoa</taxon>
        <taxon>Ecdysozoa</taxon>
        <taxon>Nematoda</taxon>
        <taxon>Chromadorea</taxon>
        <taxon>Rhabditida</taxon>
        <taxon>Rhabditina</taxon>
        <taxon>Rhabditomorpha</taxon>
        <taxon>Strongyloidea</taxon>
        <taxon>Strongylidae</taxon>
        <taxon>Oesophagostomum</taxon>
    </lineage>
</organism>
<gene>
    <name evidence="2" type="ORF">OESDEN_18517</name>
</gene>
<dbReference type="InterPro" id="IPR054125">
    <property type="entry name" value="MCM5_C"/>
</dbReference>
<name>A0A0B1SF13_OESDE</name>
<keyword evidence="3" id="KW-1185">Reference proteome</keyword>
<evidence type="ECO:0000313" key="3">
    <source>
        <dbReference type="Proteomes" id="UP000053660"/>
    </source>
</evidence>
<reference evidence="2 3" key="1">
    <citation type="submission" date="2014-03" db="EMBL/GenBank/DDBJ databases">
        <title>Draft genome of the hookworm Oesophagostomum dentatum.</title>
        <authorList>
            <person name="Mitreva M."/>
        </authorList>
    </citation>
    <scope>NUCLEOTIDE SEQUENCE [LARGE SCALE GENOMIC DNA]</scope>
    <source>
        <strain evidence="2 3">OD-Hann</strain>
    </source>
</reference>
<dbReference type="Pfam" id="PF21933">
    <property type="entry name" value="MCM5_C"/>
    <property type="match status" value="1"/>
</dbReference>
<feature type="domain" description="MCM5 C-terminal" evidence="1">
    <location>
        <begin position="3"/>
        <end position="62"/>
    </location>
</feature>
<sequence length="64" mass="7859">MQRIESQMKKRFSVGTHVSELVIVQDFVTRQHYNETLVKKVIMNMVRRGDLQYKMQRKMLYRVR</sequence>
<dbReference type="Proteomes" id="UP000053660">
    <property type="component" value="Unassembled WGS sequence"/>
</dbReference>